<feature type="transmembrane region" description="Helical" evidence="1">
    <location>
        <begin position="350"/>
        <end position="371"/>
    </location>
</feature>
<feature type="transmembrane region" description="Helical" evidence="1">
    <location>
        <begin position="127"/>
        <end position="146"/>
    </location>
</feature>
<feature type="transmembrane region" description="Helical" evidence="1">
    <location>
        <begin position="378"/>
        <end position="399"/>
    </location>
</feature>
<gene>
    <name evidence="2" type="ORF">L2737_18025</name>
</gene>
<feature type="transmembrane region" description="Helical" evidence="1">
    <location>
        <begin position="411"/>
        <end position="428"/>
    </location>
</feature>
<sequence>MNSPSPSTQPSAKVAKNAFRNPFKGFYSLWLRDFGSLSFLMVALLGCGLTILTIITKPEKIDVINLALGMTILSMSCAVAWQFIKLSANECAMLIPHYRQQVLIQASSIWAVSLFLSFVAIELSELTSIATLMLFVSIGTGFIYACLIKPQRFNYAMLVFLVLPITPQLINYIPQLLAEYIVLIPVLLGFLIDRKLKRFSWNQDARAIYLNGLETGWMVGPIVGQNPWFIKLSRYLHPASFFIGPMLGMVLIASLVLSAVGVLFAAYIDADFPILMVLSQLMIMVCALIHWTRVQRWRAAETLYMLPSFSGKAGLVEQFFKSQLRLMGIVIMIMSLITLLSALFNSQITLMVGLHIVATTTWASGLALAFGAMSRSTLHVSLSMMLVFSSAIWLSTSLVGLREQGSINVGYYWGDLGLLLLMGVLLVISRNKLWKNGVAGL</sequence>
<reference evidence="2 3" key="1">
    <citation type="submission" date="2022-01" db="EMBL/GenBank/DDBJ databases">
        <title>Whole genome-based taxonomy of the Shewanellaceae.</title>
        <authorList>
            <person name="Martin-Rodriguez A.J."/>
        </authorList>
    </citation>
    <scope>NUCLEOTIDE SEQUENCE [LARGE SCALE GENOMIC DNA]</scope>
    <source>
        <strain evidence="2 3">DSM 24955</strain>
    </source>
</reference>
<keyword evidence="1" id="KW-0812">Transmembrane</keyword>
<name>A0ABT0KTN5_9GAMM</name>
<feature type="transmembrane region" description="Helical" evidence="1">
    <location>
        <begin position="326"/>
        <end position="344"/>
    </location>
</feature>
<dbReference type="RefSeq" id="WP_248956664.1">
    <property type="nucleotide sequence ID" value="NZ_JAKIKU010000012.1"/>
</dbReference>
<evidence type="ECO:0008006" key="4">
    <source>
        <dbReference type="Google" id="ProtNLM"/>
    </source>
</evidence>
<evidence type="ECO:0000313" key="2">
    <source>
        <dbReference type="EMBL" id="MCL1047200.1"/>
    </source>
</evidence>
<dbReference type="Proteomes" id="UP001202134">
    <property type="component" value="Unassembled WGS sequence"/>
</dbReference>
<proteinExistence type="predicted"/>
<keyword evidence="1" id="KW-0472">Membrane</keyword>
<evidence type="ECO:0000313" key="3">
    <source>
        <dbReference type="Proteomes" id="UP001202134"/>
    </source>
</evidence>
<organism evidence="2 3">
    <name type="scientific">Shewanella electrodiphila</name>
    <dbReference type="NCBI Taxonomy" id="934143"/>
    <lineage>
        <taxon>Bacteria</taxon>
        <taxon>Pseudomonadati</taxon>
        <taxon>Pseudomonadota</taxon>
        <taxon>Gammaproteobacteria</taxon>
        <taxon>Alteromonadales</taxon>
        <taxon>Shewanellaceae</taxon>
        <taxon>Shewanella</taxon>
    </lineage>
</organism>
<keyword evidence="3" id="KW-1185">Reference proteome</keyword>
<accession>A0ABT0KTN5</accession>
<feature type="transmembrane region" description="Helical" evidence="1">
    <location>
        <begin position="102"/>
        <end position="121"/>
    </location>
</feature>
<dbReference type="EMBL" id="JAKIKU010000012">
    <property type="protein sequence ID" value="MCL1047200.1"/>
    <property type="molecule type" value="Genomic_DNA"/>
</dbReference>
<keyword evidence="1" id="KW-1133">Transmembrane helix</keyword>
<feature type="transmembrane region" description="Helical" evidence="1">
    <location>
        <begin position="34"/>
        <end position="55"/>
    </location>
</feature>
<feature type="transmembrane region" description="Helical" evidence="1">
    <location>
        <begin position="61"/>
        <end position="81"/>
    </location>
</feature>
<feature type="transmembrane region" description="Helical" evidence="1">
    <location>
        <begin position="274"/>
        <end position="291"/>
    </location>
</feature>
<evidence type="ECO:0000256" key="1">
    <source>
        <dbReference type="SAM" id="Phobius"/>
    </source>
</evidence>
<protein>
    <recommendedName>
        <fullName evidence="4">ABC transporter permease</fullName>
    </recommendedName>
</protein>
<comment type="caution">
    <text evidence="2">The sequence shown here is derived from an EMBL/GenBank/DDBJ whole genome shotgun (WGS) entry which is preliminary data.</text>
</comment>
<feature type="transmembrane region" description="Helical" evidence="1">
    <location>
        <begin position="176"/>
        <end position="192"/>
    </location>
</feature>
<feature type="transmembrane region" description="Helical" evidence="1">
    <location>
        <begin position="241"/>
        <end position="268"/>
    </location>
</feature>